<organism evidence="6 7">
    <name type="scientific">Thermithiobacillus plumbiphilus</name>
    <dbReference type="NCBI Taxonomy" id="1729899"/>
    <lineage>
        <taxon>Bacteria</taxon>
        <taxon>Pseudomonadati</taxon>
        <taxon>Pseudomonadota</taxon>
        <taxon>Acidithiobacillia</taxon>
        <taxon>Acidithiobacillales</taxon>
        <taxon>Thermithiobacillaceae</taxon>
        <taxon>Thermithiobacillus</taxon>
    </lineage>
</organism>
<feature type="domain" description="Peptidase S49" evidence="5">
    <location>
        <begin position="98"/>
        <end position="245"/>
    </location>
</feature>
<dbReference type="Pfam" id="PF01343">
    <property type="entry name" value="Peptidase_S49"/>
    <property type="match status" value="1"/>
</dbReference>
<dbReference type="Gene3D" id="3.90.226.10">
    <property type="entry name" value="2-enoyl-CoA Hydratase, Chain A, domain 1"/>
    <property type="match status" value="2"/>
</dbReference>
<evidence type="ECO:0000259" key="5">
    <source>
        <dbReference type="Pfam" id="PF01343"/>
    </source>
</evidence>
<dbReference type="CDD" id="cd07023">
    <property type="entry name" value="S49_Sppa_N_C"/>
    <property type="match status" value="1"/>
</dbReference>
<dbReference type="InterPro" id="IPR047272">
    <property type="entry name" value="S49_SppA_C"/>
</dbReference>
<evidence type="ECO:0000256" key="3">
    <source>
        <dbReference type="ARBA" id="ARBA00022801"/>
    </source>
</evidence>
<keyword evidence="7" id="KW-1185">Reference proteome</keyword>
<protein>
    <submittedName>
        <fullName evidence="6">Signal peptide peptidase SppA</fullName>
    </submittedName>
</protein>
<dbReference type="SUPFAM" id="SSF52096">
    <property type="entry name" value="ClpP/crotonase"/>
    <property type="match status" value="1"/>
</dbReference>
<evidence type="ECO:0000256" key="1">
    <source>
        <dbReference type="ARBA" id="ARBA00008683"/>
    </source>
</evidence>
<comment type="caution">
    <text evidence="6">The sequence shown here is derived from an EMBL/GenBank/DDBJ whole genome shotgun (WGS) entry which is preliminary data.</text>
</comment>
<dbReference type="PANTHER" id="PTHR42987:SF4">
    <property type="entry name" value="PROTEASE SOHB-RELATED"/>
    <property type="match status" value="1"/>
</dbReference>
<dbReference type="InterPro" id="IPR004635">
    <property type="entry name" value="Pept_S49_SppA"/>
</dbReference>
<dbReference type="RefSeq" id="WP_341369410.1">
    <property type="nucleotide sequence ID" value="NZ_JBBPCO010000001.1"/>
</dbReference>
<evidence type="ECO:0000313" key="6">
    <source>
        <dbReference type="EMBL" id="MEK8088344.1"/>
    </source>
</evidence>
<keyword evidence="3" id="KW-0378">Hydrolase</keyword>
<dbReference type="NCBIfam" id="TIGR00706">
    <property type="entry name" value="SppA_dom"/>
    <property type="match status" value="1"/>
</dbReference>
<accession>A0ABU9D453</accession>
<name>A0ABU9D453_9PROT</name>
<evidence type="ECO:0000313" key="7">
    <source>
        <dbReference type="Proteomes" id="UP001446205"/>
    </source>
</evidence>
<evidence type="ECO:0000256" key="2">
    <source>
        <dbReference type="ARBA" id="ARBA00022670"/>
    </source>
</evidence>
<keyword evidence="2" id="KW-0645">Protease</keyword>
<gene>
    <name evidence="6" type="primary">sppA</name>
    <name evidence="6" type="ORF">WOB96_01065</name>
</gene>
<keyword evidence="4" id="KW-0720">Serine protease</keyword>
<dbReference type="Proteomes" id="UP001446205">
    <property type="component" value="Unassembled WGS sequence"/>
</dbReference>
<sequence>MSKRRNWLKISALGVLFFLLFSGLIGVWQSVTSGGMGFAPYVAKVKVTGPILDADSVLEQLKTVEEDDSAKGLLVIVDSPGGAVVPSESIHHALTRIRAKKPVVVSMETIGASGGYMVACAANRIFAHDSTLTGSIGVIMQSANVSPLLDKIGVIPQVIKSGSYKDAGSPFRPMTEQDRQYLNRIVMDLRNQFVSLVAQSRGMPFEKVSALADGRVFTGREAKSLGLVDEIGDERAAREWLRARLKLPEDMEFREMESPGTRLFKVFGEAQERLFVGMIAAAGPRAYLY</sequence>
<proteinExistence type="inferred from homology"/>
<dbReference type="PANTHER" id="PTHR42987">
    <property type="entry name" value="PEPTIDASE S49"/>
    <property type="match status" value="1"/>
</dbReference>
<evidence type="ECO:0000256" key="4">
    <source>
        <dbReference type="ARBA" id="ARBA00022825"/>
    </source>
</evidence>
<dbReference type="InterPro" id="IPR002142">
    <property type="entry name" value="Peptidase_S49"/>
</dbReference>
<reference evidence="6 7" key="1">
    <citation type="submission" date="2024-04" db="EMBL/GenBank/DDBJ databases">
        <authorList>
            <person name="Abashina T."/>
            <person name="Shaikin A."/>
        </authorList>
    </citation>
    <scope>NUCLEOTIDE SEQUENCE [LARGE SCALE GENOMIC DNA]</scope>
    <source>
        <strain evidence="6 7">AAFK</strain>
    </source>
</reference>
<comment type="similarity">
    <text evidence="1">Belongs to the peptidase S49 family.</text>
</comment>
<dbReference type="EMBL" id="JBBPCO010000001">
    <property type="protein sequence ID" value="MEK8088344.1"/>
    <property type="molecule type" value="Genomic_DNA"/>
</dbReference>
<dbReference type="InterPro" id="IPR029045">
    <property type="entry name" value="ClpP/crotonase-like_dom_sf"/>
</dbReference>